<dbReference type="AlphaFoldDB" id="A0A3P7EBS5"/>
<dbReference type="InParanoid" id="A0A3P7EBS5"/>
<organism evidence="2 3">
    <name type="scientific">Wuchereria bancrofti</name>
    <dbReference type="NCBI Taxonomy" id="6293"/>
    <lineage>
        <taxon>Eukaryota</taxon>
        <taxon>Metazoa</taxon>
        <taxon>Ecdysozoa</taxon>
        <taxon>Nematoda</taxon>
        <taxon>Chromadorea</taxon>
        <taxon>Rhabditida</taxon>
        <taxon>Spirurina</taxon>
        <taxon>Spiruromorpha</taxon>
        <taxon>Filarioidea</taxon>
        <taxon>Onchocercidae</taxon>
        <taxon>Wuchereria</taxon>
    </lineage>
</organism>
<dbReference type="EMBL" id="UYWW01005187">
    <property type="protein sequence ID" value="VDM13987.1"/>
    <property type="molecule type" value="Genomic_DNA"/>
</dbReference>
<dbReference type="Proteomes" id="UP000270924">
    <property type="component" value="Unassembled WGS sequence"/>
</dbReference>
<feature type="region of interest" description="Disordered" evidence="1">
    <location>
        <begin position="1"/>
        <end position="32"/>
    </location>
</feature>
<name>A0A3P7EBS5_WUCBA</name>
<keyword evidence="3" id="KW-1185">Reference proteome</keyword>
<proteinExistence type="predicted"/>
<protein>
    <submittedName>
        <fullName evidence="2">Uncharacterized protein</fullName>
    </submittedName>
</protein>
<evidence type="ECO:0000313" key="2">
    <source>
        <dbReference type="EMBL" id="VDM13987.1"/>
    </source>
</evidence>
<accession>A0A3P7EBS5</accession>
<evidence type="ECO:0000313" key="3">
    <source>
        <dbReference type="Proteomes" id="UP000270924"/>
    </source>
</evidence>
<reference evidence="2 3" key="1">
    <citation type="submission" date="2018-11" db="EMBL/GenBank/DDBJ databases">
        <authorList>
            <consortium name="Pathogen Informatics"/>
        </authorList>
    </citation>
    <scope>NUCLEOTIDE SEQUENCE [LARGE SCALE GENOMIC DNA]</scope>
</reference>
<gene>
    <name evidence="2" type="ORF">WBA_LOCUS7373</name>
</gene>
<evidence type="ECO:0000256" key="1">
    <source>
        <dbReference type="SAM" id="MobiDB-lite"/>
    </source>
</evidence>
<sequence length="78" mass="9135">MMRNGAVVQRIEEEEEEEGDNGVQTCRKSWSPKAPTWKQQTIILPQYLSRKIASIFGDKLRFKKSIIDDISNHLFKRI</sequence>